<reference evidence="6 7" key="1">
    <citation type="submission" date="2020-04" db="EMBL/GenBank/DDBJ databases">
        <title>Description of novel Gluconacetobacter.</title>
        <authorList>
            <person name="Sombolestani A."/>
        </authorList>
    </citation>
    <scope>NUCLEOTIDE SEQUENCE [LARGE SCALE GENOMIC DNA]</scope>
    <source>
        <strain evidence="6 7">LMG 27724</strain>
    </source>
</reference>
<organism evidence="6 7">
    <name type="scientific">Gluconacetobacter asukensis</name>
    <dbReference type="NCBI Taxonomy" id="1017181"/>
    <lineage>
        <taxon>Bacteria</taxon>
        <taxon>Pseudomonadati</taxon>
        <taxon>Pseudomonadota</taxon>
        <taxon>Alphaproteobacteria</taxon>
        <taxon>Acetobacterales</taxon>
        <taxon>Acetobacteraceae</taxon>
        <taxon>Gluconacetobacter</taxon>
    </lineage>
</organism>
<protein>
    <submittedName>
        <fullName evidence="6">LysR family transcriptional regulator</fullName>
    </submittedName>
</protein>
<keyword evidence="7" id="KW-1185">Reference proteome</keyword>
<dbReference type="GO" id="GO:0003700">
    <property type="term" value="F:DNA-binding transcription factor activity"/>
    <property type="evidence" value="ECO:0007669"/>
    <property type="project" value="InterPro"/>
</dbReference>
<dbReference type="CDD" id="cd08414">
    <property type="entry name" value="PBP2_LTTR_aromatics_like"/>
    <property type="match status" value="1"/>
</dbReference>
<dbReference type="SUPFAM" id="SSF46785">
    <property type="entry name" value="Winged helix' DNA-binding domain"/>
    <property type="match status" value="1"/>
</dbReference>
<dbReference type="Gene3D" id="1.10.10.10">
    <property type="entry name" value="Winged helix-like DNA-binding domain superfamily/Winged helix DNA-binding domain"/>
    <property type="match status" value="1"/>
</dbReference>
<accession>A0A7W4P149</accession>
<dbReference type="Pfam" id="PF03466">
    <property type="entry name" value="LysR_substrate"/>
    <property type="match status" value="1"/>
</dbReference>
<evidence type="ECO:0000256" key="2">
    <source>
        <dbReference type="ARBA" id="ARBA00023015"/>
    </source>
</evidence>
<dbReference type="PANTHER" id="PTHR30346">
    <property type="entry name" value="TRANSCRIPTIONAL DUAL REGULATOR HCAR-RELATED"/>
    <property type="match status" value="1"/>
</dbReference>
<comment type="similarity">
    <text evidence="1">Belongs to the LysR transcriptional regulatory family.</text>
</comment>
<feature type="domain" description="HTH lysR-type" evidence="5">
    <location>
        <begin position="1"/>
        <end position="58"/>
    </location>
</feature>
<evidence type="ECO:0000256" key="1">
    <source>
        <dbReference type="ARBA" id="ARBA00009437"/>
    </source>
</evidence>
<dbReference type="Proteomes" id="UP000577891">
    <property type="component" value="Unassembled WGS sequence"/>
</dbReference>
<dbReference type="AlphaFoldDB" id="A0A7W4P149"/>
<dbReference type="FunFam" id="1.10.10.10:FF:000001">
    <property type="entry name" value="LysR family transcriptional regulator"/>
    <property type="match status" value="1"/>
</dbReference>
<keyword evidence="2" id="KW-0805">Transcription regulation</keyword>
<dbReference type="GO" id="GO:0032993">
    <property type="term" value="C:protein-DNA complex"/>
    <property type="evidence" value="ECO:0007669"/>
    <property type="project" value="TreeGrafter"/>
</dbReference>
<dbReference type="PANTHER" id="PTHR30346:SF0">
    <property type="entry name" value="HCA OPERON TRANSCRIPTIONAL ACTIVATOR HCAR"/>
    <property type="match status" value="1"/>
</dbReference>
<comment type="caution">
    <text evidence="6">The sequence shown here is derived from an EMBL/GenBank/DDBJ whole genome shotgun (WGS) entry which is preliminary data.</text>
</comment>
<name>A0A7W4P149_9PROT</name>
<evidence type="ECO:0000256" key="3">
    <source>
        <dbReference type="ARBA" id="ARBA00023125"/>
    </source>
</evidence>
<proteinExistence type="inferred from homology"/>
<evidence type="ECO:0000313" key="6">
    <source>
        <dbReference type="EMBL" id="MBB2173771.1"/>
    </source>
</evidence>
<gene>
    <name evidence="6" type="ORF">HLH35_16885</name>
</gene>
<dbReference type="EMBL" id="JABEQE010000020">
    <property type="protein sequence ID" value="MBB2173771.1"/>
    <property type="molecule type" value="Genomic_DNA"/>
</dbReference>
<evidence type="ECO:0000313" key="7">
    <source>
        <dbReference type="Proteomes" id="UP000577891"/>
    </source>
</evidence>
<dbReference type="SUPFAM" id="SSF53850">
    <property type="entry name" value="Periplasmic binding protein-like II"/>
    <property type="match status" value="1"/>
</dbReference>
<dbReference type="RefSeq" id="WP_182980263.1">
    <property type="nucleotide sequence ID" value="NZ_BAABGB010000020.1"/>
</dbReference>
<dbReference type="GO" id="GO:0003677">
    <property type="term" value="F:DNA binding"/>
    <property type="evidence" value="ECO:0007669"/>
    <property type="project" value="UniProtKB-KW"/>
</dbReference>
<dbReference type="InterPro" id="IPR036390">
    <property type="entry name" value="WH_DNA-bd_sf"/>
</dbReference>
<evidence type="ECO:0000256" key="4">
    <source>
        <dbReference type="ARBA" id="ARBA00023163"/>
    </source>
</evidence>
<evidence type="ECO:0000259" key="5">
    <source>
        <dbReference type="PROSITE" id="PS50931"/>
    </source>
</evidence>
<dbReference type="InterPro" id="IPR005119">
    <property type="entry name" value="LysR_subst-bd"/>
</dbReference>
<dbReference type="PROSITE" id="PS50931">
    <property type="entry name" value="HTH_LYSR"/>
    <property type="match status" value="1"/>
</dbReference>
<dbReference type="InterPro" id="IPR036388">
    <property type="entry name" value="WH-like_DNA-bd_sf"/>
</dbReference>
<dbReference type="Pfam" id="PF00126">
    <property type="entry name" value="HTH_1"/>
    <property type="match status" value="1"/>
</dbReference>
<dbReference type="Gene3D" id="3.40.190.10">
    <property type="entry name" value="Periplasmic binding protein-like II"/>
    <property type="match status" value="2"/>
</dbReference>
<sequence>MQVAEFGYFLAVIEAGSFGRAAHALQLQVSTLSRAVGRLEDRLGVTLIERTSTGIRLTSPGRLALRHVRRVLVETNALKEILGRSSAGEIGDIRLGFHLPPVNSLLADLLLEWRKIHPGVSVTPHEAGESTLHAALTSRRIDAALVPDFLLHCYETGSPVYSELLMAVLPTGHHLADKQALRWTDLENEPLLAGVWGTDPTGRDFFANRLPIAGLRVFEASNMTVLAFVRAGYGITIAPQTYSTLNLPGLTFVPIAEENAHFEVSLVWRPETEDPVIGKFVTFMRDQTKARCRALPFRVASESPYPPP</sequence>
<dbReference type="InterPro" id="IPR000847">
    <property type="entry name" value="LysR_HTH_N"/>
</dbReference>
<keyword evidence="3" id="KW-0238">DNA-binding</keyword>
<keyword evidence="4" id="KW-0804">Transcription</keyword>